<reference evidence="2" key="1">
    <citation type="submission" date="2022-01" db="EMBL/GenBank/DDBJ databases">
        <authorList>
            <person name="King R."/>
        </authorList>
    </citation>
    <scope>NUCLEOTIDE SEQUENCE</scope>
</reference>
<accession>A0A9P0H1S9</accession>
<feature type="region of interest" description="Disordered" evidence="1">
    <location>
        <begin position="1"/>
        <end position="35"/>
    </location>
</feature>
<evidence type="ECO:0000256" key="1">
    <source>
        <dbReference type="SAM" id="MobiDB-lite"/>
    </source>
</evidence>
<proteinExistence type="predicted"/>
<dbReference type="Proteomes" id="UP001152798">
    <property type="component" value="Chromosome 1"/>
</dbReference>
<gene>
    <name evidence="2" type="ORF">NEZAVI_LOCUS651</name>
</gene>
<dbReference type="EMBL" id="OV725077">
    <property type="protein sequence ID" value="CAH1389207.1"/>
    <property type="molecule type" value="Genomic_DNA"/>
</dbReference>
<sequence length="151" mass="16496">MNIQGPDLSRSAPTSSGPRRITEAGMKTSRQAGVESVNPLVTSRSWCGDLPQIGVHPSGRVLSDKDIRYNVLQCCQQSSAEVVEEDIVTEARSRAEEDKDHLPTDPGGCGSLNKGTPTWYSVTKTIIIFRFRLCLYFGTSSVNTPVLILKI</sequence>
<name>A0A9P0H1S9_NEZVI</name>
<evidence type="ECO:0000313" key="2">
    <source>
        <dbReference type="EMBL" id="CAH1389207.1"/>
    </source>
</evidence>
<evidence type="ECO:0000313" key="3">
    <source>
        <dbReference type="Proteomes" id="UP001152798"/>
    </source>
</evidence>
<protein>
    <submittedName>
        <fullName evidence="2">Uncharacterized protein</fullName>
    </submittedName>
</protein>
<keyword evidence="3" id="KW-1185">Reference proteome</keyword>
<organism evidence="2 3">
    <name type="scientific">Nezara viridula</name>
    <name type="common">Southern green stink bug</name>
    <name type="synonym">Cimex viridulus</name>
    <dbReference type="NCBI Taxonomy" id="85310"/>
    <lineage>
        <taxon>Eukaryota</taxon>
        <taxon>Metazoa</taxon>
        <taxon>Ecdysozoa</taxon>
        <taxon>Arthropoda</taxon>
        <taxon>Hexapoda</taxon>
        <taxon>Insecta</taxon>
        <taxon>Pterygota</taxon>
        <taxon>Neoptera</taxon>
        <taxon>Paraneoptera</taxon>
        <taxon>Hemiptera</taxon>
        <taxon>Heteroptera</taxon>
        <taxon>Panheteroptera</taxon>
        <taxon>Pentatomomorpha</taxon>
        <taxon>Pentatomoidea</taxon>
        <taxon>Pentatomidae</taxon>
        <taxon>Pentatominae</taxon>
        <taxon>Nezara</taxon>
    </lineage>
</organism>
<dbReference type="AlphaFoldDB" id="A0A9P0H1S9"/>